<dbReference type="InterPro" id="IPR013762">
    <property type="entry name" value="Integrase-like_cat_sf"/>
</dbReference>
<reference evidence="8" key="1">
    <citation type="journal article" date="2019" name="Int. J. Syst. Evol. Microbiol.">
        <title>The Global Catalogue of Microorganisms (GCM) 10K type strain sequencing project: providing services to taxonomists for standard genome sequencing and annotation.</title>
        <authorList>
            <consortium name="The Broad Institute Genomics Platform"/>
            <consortium name="The Broad Institute Genome Sequencing Center for Infectious Disease"/>
            <person name="Wu L."/>
            <person name="Ma J."/>
        </authorList>
    </citation>
    <scope>NUCLEOTIDE SEQUENCE [LARGE SCALE GENOMIC DNA]</scope>
    <source>
        <strain evidence="8">CGMCC 1.12778</strain>
    </source>
</reference>
<evidence type="ECO:0000256" key="3">
    <source>
        <dbReference type="ARBA" id="ARBA00023172"/>
    </source>
</evidence>
<dbReference type="Proteomes" id="UP000643279">
    <property type="component" value="Unassembled WGS sequence"/>
</dbReference>
<keyword evidence="8" id="KW-1185">Reference proteome</keyword>
<dbReference type="PROSITE" id="PS51898">
    <property type="entry name" value="TYR_RECOMBINASE"/>
    <property type="match status" value="1"/>
</dbReference>
<dbReference type="SUPFAM" id="SSF56349">
    <property type="entry name" value="DNA breaking-rejoining enzymes"/>
    <property type="match status" value="1"/>
</dbReference>
<keyword evidence="3" id="KW-0233">DNA recombination</keyword>
<comment type="caution">
    <text evidence="7">The sequence shown here is derived from an EMBL/GenBank/DDBJ whole genome shotgun (WGS) entry which is preliminary data.</text>
</comment>
<proteinExistence type="inferred from homology"/>
<evidence type="ECO:0000313" key="7">
    <source>
        <dbReference type="EMBL" id="GGH94722.1"/>
    </source>
</evidence>
<dbReference type="InterPro" id="IPR044068">
    <property type="entry name" value="CB"/>
</dbReference>
<dbReference type="InterPro" id="IPR011010">
    <property type="entry name" value="DNA_brk_join_enz"/>
</dbReference>
<evidence type="ECO:0000313" key="8">
    <source>
        <dbReference type="Proteomes" id="UP000643279"/>
    </source>
</evidence>
<evidence type="ECO:0000256" key="4">
    <source>
        <dbReference type="PROSITE-ProRule" id="PRU01248"/>
    </source>
</evidence>
<sequence>MRVQNPPKCVHERTVLCVASISTRTKKDGSKSYMVRWRDKKSKTAQGLTVATLAEAETLKRLLDANGQSFEIAQHAILTNEKRPPTVAEVIQEHIDLLIRPSSGTIKTYQTMLDLHIRPVIGHVPVDKVDYRVIAHWVKSMMAKEKAPKTIHNIHGLISASMNTAEMLGYITRNPCRGVQLPNIEKAEDEAMFLTHAEYRLIMEGMEERYKAFTDFLVMTGTRFGEATALTVADVDLLSKPPTARINKAWKRDGQNKFYVGATKTGAGKRTIGLNPALVELLIPLVASRPGKELVFTTPKGGRIVHKLFWADYWVPAVRTAQAIGLTKNPRIHDLRHTHASWLIQDGVPLFTISRRLGHASTKTTEQVYGHLMPEALQVGADATERSVTAFQRL</sequence>
<keyword evidence="2 4" id="KW-0238">DNA-binding</keyword>
<comment type="similarity">
    <text evidence="1">Belongs to the 'phage' integrase family.</text>
</comment>
<organism evidence="7 8">
    <name type="scientific">Arthrobacter liuii</name>
    <dbReference type="NCBI Taxonomy" id="1476996"/>
    <lineage>
        <taxon>Bacteria</taxon>
        <taxon>Bacillati</taxon>
        <taxon>Actinomycetota</taxon>
        <taxon>Actinomycetes</taxon>
        <taxon>Micrococcales</taxon>
        <taxon>Micrococcaceae</taxon>
        <taxon>Arthrobacter</taxon>
    </lineage>
</organism>
<dbReference type="PANTHER" id="PTHR30349:SF64">
    <property type="entry name" value="PROPHAGE INTEGRASE INTD-RELATED"/>
    <property type="match status" value="1"/>
</dbReference>
<protein>
    <submittedName>
        <fullName evidence="7">Site-specific integrase</fullName>
    </submittedName>
</protein>
<evidence type="ECO:0000259" key="6">
    <source>
        <dbReference type="PROSITE" id="PS51900"/>
    </source>
</evidence>
<dbReference type="Pfam" id="PF00589">
    <property type="entry name" value="Phage_integrase"/>
    <property type="match status" value="1"/>
</dbReference>
<dbReference type="PANTHER" id="PTHR30349">
    <property type="entry name" value="PHAGE INTEGRASE-RELATED"/>
    <property type="match status" value="1"/>
</dbReference>
<evidence type="ECO:0000256" key="1">
    <source>
        <dbReference type="ARBA" id="ARBA00008857"/>
    </source>
</evidence>
<evidence type="ECO:0000256" key="2">
    <source>
        <dbReference type="ARBA" id="ARBA00023125"/>
    </source>
</evidence>
<dbReference type="PROSITE" id="PS51900">
    <property type="entry name" value="CB"/>
    <property type="match status" value="1"/>
</dbReference>
<accession>A0ABQ2AQU4</accession>
<name>A0ABQ2AQU4_9MICC</name>
<feature type="domain" description="Tyr recombinase" evidence="5">
    <location>
        <begin position="189"/>
        <end position="382"/>
    </location>
</feature>
<dbReference type="Gene3D" id="1.10.443.10">
    <property type="entry name" value="Intergrase catalytic core"/>
    <property type="match status" value="1"/>
</dbReference>
<dbReference type="InterPro" id="IPR002104">
    <property type="entry name" value="Integrase_catalytic"/>
</dbReference>
<dbReference type="InterPro" id="IPR050090">
    <property type="entry name" value="Tyrosine_recombinase_XerCD"/>
</dbReference>
<evidence type="ECO:0000259" key="5">
    <source>
        <dbReference type="PROSITE" id="PS51898"/>
    </source>
</evidence>
<dbReference type="InterPro" id="IPR010998">
    <property type="entry name" value="Integrase_recombinase_N"/>
</dbReference>
<dbReference type="CDD" id="cd01189">
    <property type="entry name" value="INT_ICEBs1_C_like"/>
    <property type="match status" value="1"/>
</dbReference>
<dbReference type="EMBL" id="BMFW01000006">
    <property type="protein sequence ID" value="GGH94722.1"/>
    <property type="molecule type" value="Genomic_DNA"/>
</dbReference>
<dbReference type="Gene3D" id="1.10.150.130">
    <property type="match status" value="1"/>
</dbReference>
<feature type="domain" description="Core-binding (CB)" evidence="6">
    <location>
        <begin position="85"/>
        <end position="166"/>
    </location>
</feature>
<gene>
    <name evidence="7" type="ORF">GCM10007170_18580</name>
</gene>